<dbReference type="OrthoDB" id="1044679at2"/>
<feature type="transmembrane region" description="Helical" evidence="1">
    <location>
        <begin position="315"/>
        <end position="337"/>
    </location>
</feature>
<dbReference type="SUPFAM" id="SSF48452">
    <property type="entry name" value="TPR-like"/>
    <property type="match status" value="1"/>
</dbReference>
<keyword evidence="1" id="KW-0472">Membrane</keyword>
<dbReference type="InterPro" id="IPR045957">
    <property type="entry name" value="DUF6377"/>
</dbReference>
<keyword evidence="1" id="KW-1133">Transmembrane helix</keyword>
<gene>
    <name evidence="3" type="ORF">EZ449_12930</name>
</gene>
<dbReference type="AlphaFoldDB" id="A0A4V2MMR1"/>
<protein>
    <submittedName>
        <fullName evidence="3">Tetratricopeptide repeat protein</fullName>
    </submittedName>
</protein>
<evidence type="ECO:0000313" key="4">
    <source>
        <dbReference type="Proteomes" id="UP000291485"/>
    </source>
</evidence>
<evidence type="ECO:0000256" key="1">
    <source>
        <dbReference type="SAM" id="Phobius"/>
    </source>
</evidence>
<sequence length="546" mass="63075">MLLSIHAFADVDSLQKVLNGRLSNRGAFDQKKVFSIERIRANLNQDYGSLPNRYKNYDKLFNAYKSYIHDSAYFYCKKLNATARSLNDDQKINLSKIKMGFVLVSAGMFKEGLDTLKLVNLSKLDARARYEYLFLQARSHFDLADYDKIADYYTQYNLIGLRYCDSILHESEPKSYEYLSAAGLKSIRMQEYQKASNIYEHILGLKQTYQDSAVNLSCLSFTYFELKKTQLGLEMLLKAAIVDNTNSTKEGVALTNLANYLYQQGDIKTAFSYINYAIDDANFYGARHREAQISNIMPIIQSEKVNGIEKQKNLLTIYASTITLLIVIVFVFAYITLKQLKKLRVADRLIIEKNADLNNANDSLKLVNFELDKSNRSLSRINTKLDEANLIKDEYIGNFFNIHSSYIEKLDKLKRAVEKNIKAEDYSGISLMMRKLNTDLERENLSHSFDKVFLNLFPNFVNDFNALFIEDFQIILSDKDLLNTELRIFALIRLGIDENETIATILNYSVNTIYTYKTKVKNRSFVLNEEFEDKIMQIKAVKESTE</sequence>
<dbReference type="Gene3D" id="1.25.40.10">
    <property type="entry name" value="Tetratricopeptide repeat domain"/>
    <property type="match status" value="1"/>
</dbReference>
<accession>A0A4V2MMR1</accession>
<keyword evidence="4" id="KW-1185">Reference proteome</keyword>
<comment type="caution">
    <text evidence="3">The sequence shown here is derived from an EMBL/GenBank/DDBJ whole genome shotgun (WGS) entry which is preliminary data.</text>
</comment>
<evidence type="ECO:0000313" key="3">
    <source>
        <dbReference type="EMBL" id="TCD08302.1"/>
    </source>
</evidence>
<dbReference type="Pfam" id="PF19904">
    <property type="entry name" value="DUF6377"/>
    <property type="match status" value="1"/>
</dbReference>
<proteinExistence type="predicted"/>
<dbReference type="EMBL" id="SJSN01000009">
    <property type="protein sequence ID" value="TCD08302.1"/>
    <property type="molecule type" value="Genomic_DNA"/>
</dbReference>
<keyword evidence="1" id="KW-0812">Transmembrane</keyword>
<dbReference type="Proteomes" id="UP000291485">
    <property type="component" value="Unassembled WGS sequence"/>
</dbReference>
<evidence type="ECO:0000259" key="2">
    <source>
        <dbReference type="Pfam" id="PF19904"/>
    </source>
</evidence>
<organism evidence="3 4">
    <name type="scientific">Pedobacter frigidisoli</name>
    <dbReference type="NCBI Taxonomy" id="2530455"/>
    <lineage>
        <taxon>Bacteria</taxon>
        <taxon>Pseudomonadati</taxon>
        <taxon>Bacteroidota</taxon>
        <taxon>Sphingobacteriia</taxon>
        <taxon>Sphingobacteriales</taxon>
        <taxon>Sphingobacteriaceae</taxon>
        <taxon>Pedobacter</taxon>
    </lineage>
</organism>
<dbReference type="InterPro" id="IPR011990">
    <property type="entry name" value="TPR-like_helical_dom_sf"/>
</dbReference>
<feature type="domain" description="DUF6377" evidence="2">
    <location>
        <begin position="243"/>
        <end position="503"/>
    </location>
</feature>
<reference evidence="3 4" key="1">
    <citation type="submission" date="2019-02" db="EMBL/GenBank/DDBJ databases">
        <title>Pedobacter sp. RP-3-11 sp. nov., isolated from Arctic soil.</title>
        <authorList>
            <person name="Dahal R.H."/>
        </authorList>
    </citation>
    <scope>NUCLEOTIDE SEQUENCE [LARGE SCALE GENOMIC DNA]</scope>
    <source>
        <strain evidence="3 4">RP-3-11</strain>
    </source>
</reference>
<name>A0A4V2MMR1_9SPHI</name>